<feature type="chain" id="PRO_5045958817" evidence="1">
    <location>
        <begin position="21"/>
        <end position="207"/>
    </location>
</feature>
<evidence type="ECO:0000313" key="4">
    <source>
        <dbReference type="EMBL" id="MDL5031855.1"/>
    </source>
</evidence>
<organism evidence="4 5">
    <name type="scientific">Roseateles subflavus</name>
    <dbReference type="NCBI Taxonomy" id="3053353"/>
    <lineage>
        <taxon>Bacteria</taxon>
        <taxon>Pseudomonadati</taxon>
        <taxon>Pseudomonadota</taxon>
        <taxon>Betaproteobacteria</taxon>
        <taxon>Burkholderiales</taxon>
        <taxon>Sphaerotilaceae</taxon>
        <taxon>Roseateles</taxon>
    </lineage>
</organism>
<sequence length="207" mass="21532">MSKKFLLALGLGAASLLAQAAPINLVKNGSFESDVQGGNSWSIYGSLTNWAAGPFGIEVRNNVAGKAFDGLNFVELDTTKNSWISQSFTTIVGATYHLSFVWANRTDSQGANSNGLNWSVDALSGVVGQDLTTAWTRFEQDFVATGTSTTLRFGGVGKSDGFGTSLDAVSVTQVANAAAKSTVPEPGSLALLAGAAAALFMARRRKA</sequence>
<comment type="caution">
    <text evidence="4">The sequence shown here is derived from an EMBL/GenBank/DDBJ whole genome shotgun (WGS) entry which is preliminary data.</text>
</comment>
<dbReference type="Pfam" id="PF07589">
    <property type="entry name" value="PEP-CTERM"/>
    <property type="match status" value="1"/>
</dbReference>
<feature type="domain" description="DUF642" evidence="2">
    <location>
        <begin position="26"/>
        <end position="171"/>
    </location>
</feature>
<reference evidence="4 5" key="1">
    <citation type="submission" date="2023-06" db="EMBL/GenBank/DDBJ databases">
        <title>Pelomonas sp. APW6 16S ribosomal RNA gene genome sequencing and assembly.</title>
        <authorList>
            <person name="Woo H."/>
        </authorList>
    </citation>
    <scope>NUCLEOTIDE SEQUENCE [LARGE SCALE GENOMIC DNA]</scope>
    <source>
        <strain evidence="4 5">APW6</strain>
    </source>
</reference>
<dbReference type="Proteomes" id="UP001238603">
    <property type="component" value="Unassembled WGS sequence"/>
</dbReference>
<dbReference type="InterPro" id="IPR008979">
    <property type="entry name" value="Galactose-bd-like_sf"/>
</dbReference>
<evidence type="ECO:0000259" key="3">
    <source>
        <dbReference type="Pfam" id="PF07589"/>
    </source>
</evidence>
<feature type="domain" description="Ice-binding protein C-terminal" evidence="3">
    <location>
        <begin position="182"/>
        <end position="205"/>
    </location>
</feature>
<dbReference type="SUPFAM" id="SSF49785">
    <property type="entry name" value="Galactose-binding domain-like"/>
    <property type="match status" value="1"/>
</dbReference>
<evidence type="ECO:0000259" key="2">
    <source>
        <dbReference type="Pfam" id="PF04862"/>
    </source>
</evidence>
<dbReference type="Gene3D" id="2.60.120.260">
    <property type="entry name" value="Galactose-binding domain-like"/>
    <property type="match status" value="1"/>
</dbReference>
<dbReference type="InterPro" id="IPR013424">
    <property type="entry name" value="Ice-binding_C"/>
</dbReference>
<dbReference type="Pfam" id="PF04862">
    <property type="entry name" value="DUF642"/>
    <property type="match status" value="1"/>
</dbReference>
<protein>
    <submittedName>
        <fullName evidence="4">DUF642 domain-containing protein</fullName>
    </submittedName>
</protein>
<dbReference type="InterPro" id="IPR006946">
    <property type="entry name" value="DGR2-like_dom"/>
</dbReference>
<gene>
    <name evidence="4" type="ORF">QRD43_08030</name>
</gene>
<dbReference type="EMBL" id="JASVDS010000002">
    <property type="protein sequence ID" value="MDL5031855.1"/>
    <property type="molecule type" value="Genomic_DNA"/>
</dbReference>
<keyword evidence="1" id="KW-0732">Signal</keyword>
<feature type="signal peptide" evidence="1">
    <location>
        <begin position="1"/>
        <end position="20"/>
    </location>
</feature>
<dbReference type="RefSeq" id="WP_285981966.1">
    <property type="nucleotide sequence ID" value="NZ_JASVDS010000002.1"/>
</dbReference>
<evidence type="ECO:0000313" key="5">
    <source>
        <dbReference type="Proteomes" id="UP001238603"/>
    </source>
</evidence>
<accession>A0ABT7LI50</accession>
<dbReference type="NCBIfam" id="TIGR02595">
    <property type="entry name" value="PEP_CTERM"/>
    <property type="match status" value="1"/>
</dbReference>
<proteinExistence type="predicted"/>
<keyword evidence="5" id="KW-1185">Reference proteome</keyword>
<name>A0ABT7LI50_9BURK</name>
<evidence type="ECO:0000256" key="1">
    <source>
        <dbReference type="SAM" id="SignalP"/>
    </source>
</evidence>